<dbReference type="EMBL" id="PDNA01000021">
    <property type="protein sequence ID" value="PGH23648.1"/>
    <property type="molecule type" value="Genomic_DNA"/>
</dbReference>
<evidence type="ECO:0000256" key="16">
    <source>
        <dbReference type="SAM" id="MobiDB-lite"/>
    </source>
</evidence>
<keyword evidence="8" id="KW-0539">Nucleus</keyword>
<evidence type="ECO:0000256" key="1">
    <source>
        <dbReference type="ARBA" id="ARBA00001166"/>
    </source>
</evidence>
<dbReference type="GO" id="GO:1990481">
    <property type="term" value="P:mRNA pseudouridine synthesis"/>
    <property type="evidence" value="ECO:0007669"/>
    <property type="project" value="TreeGrafter"/>
</dbReference>
<evidence type="ECO:0000256" key="2">
    <source>
        <dbReference type="ARBA" id="ARBA00001832"/>
    </source>
</evidence>
<dbReference type="STRING" id="1447883.A0A2B7YRY7"/>
<comment type="similarity">
    <text evidence="4">Belongs to the tRNA pseudouridine synthase TruA family.</text>
</comment>
<dbReference type="GO" id="GO:0031120">
    <property type="term" value="P:snRNA pseudouridine synthesis"/>
    <property type="evidence" value="ECO:0007669"/>
    <property type="project" value="UniProtKB-ARBA"/>
</dbReference>
<dbReference type="Pfam" id="PF01416">
    <property type="entry name" value="PseudoU_synth_1"/>
    <property type="match status" value="1"/>
</dbReference>
<evidence type="ECO:0000256" key="4">
    <source>
        <dbReference type="ARBA" id="ARBA00009375"/>
    </source>
</evidence>
<dbReference type="GO" id="GO:0009982">
    <property type="term" value="F:pseudouridine synthase activity"/>
    <property type="evidence" value="ECO:0007669"/>
    <property type="project" value="InterPro"/>
</dbReference>
<comment type="catalytic activity">
    <reaction evidence="9">
        <text>a uridine in tRNA = a pseudouridine in tRNA</text>
        <dbReference type="Rhea" id="RHEA:54572"/>
        <dbReference type="Rhea" id="RHEA-COMP:13339"/>
        <dbReference type="Rhea" id="RHEA-COMP:13934"/>
        <dbReference type="ChEBI" id="CHEBI:65314"/>
        <dbReference type="ChEBI" id="CHEBI:65315"/>
    </reaction>
</comment>
<sequence>MDTSVQPSEPVPAKQPAANQSTVPSSETQSEQLGQRSPNDRKRKRDGESNKGRGGRKHKAKDLGRKAWGQVLSSLSKTQGSPQLTNTSRESIDKRARNEESQAKRQKTEDGELLPIYATQFSKEDIEADQRRPKKKVAVLMGYSGSGYHGMQLSNTHKTIEGDLFAALVAAGAISKANAIDPKKSSFVRCARTDKGVHAAGNIVSLKLIIEDADIVKKINDNLTHQIRVWGIEQTNKSFSAYQLCDSRVYEYLIPTHCFLPPHPCTQMGQKLDDLAEKHDDVEGYKQRQAEVATWWDDIDDKSIKPILSLLPEASRRQVQEALHIYDKPAAGKPDEDAAVQPAQSSTSASNTVEQPEESTQPKGAPADSTSEMTTSEAIAAVRAAYVKAKKAYRIDPDRLARINEALDLYVGTRNFHNYTIQKGFREASAKRLIKSFKVSRDPLIINGTEWLSLKVHGQSFMMHQIRKMVAMVTMLVRCGGDIQRIVETYGPEKIPIPKAPGLGLLLERPIFEIYNTKKAPELGREPLDFSKYEKEIDEFKQREIYERIFREEEEIDAFSNFFNHIDTWQENTFLYVTSGGIPASKSATAKEGGGKGEKKDNNAAALAEVESESEDEVPADGVEEGG</sequence>
<feature type="region of interest" description="Disordered" evidence="16">
    <location>
        <begin position="585"/>
        <end position="627"/>
    </location>
</feature>
<evidence type="ECO:0000256" key="5">
    <source>
        <dbReference type="ARBA" id="ARBA00022664"/>
    </source>
</evidence>
<evidence type="ECO:0000256" key="13">
    <source>
        <dbReference type="ARBA" id="ARBA00080858"/>
    </source>
</evidence>
<comment type="subcellular location">
    <subcellularLocation>
        <location evidence="3">Nucleus</location>
    </subcellularLocation>
</comment>
<dbReference type="InterPro" id="IPR020103">
    <property type="entry name" value="PsdUridine_synth_cat_dom_sf"/>
</dbReference>
<dbReference type="FunFam" id="3.30.70.580:FF:000002">
    <property type="entry name" value="tRNA pseudouridine synthase"/>
    <property type="match status" value="1"/>
</dbReference>
<feature type="domain" description="Pseudouridine synthase I TruA alpha/beta" evidence="17">
    <location>
        <begin position="406"/>
        <end position="512"/>
    </location>
</feature>
<feature type="binding site" evidence="15">
    <location>
        <position position="250"/>
    </location>
    <ligand>
        <name>substrate</name>
    </ligand>
</feature>
<dbReference type="PANTHER" id="PTHR11142:SF4">
    <property type="entry name" value="PSEUDOURIDYLATE SYNTHASE 1 HOMOLOG"/>
    <property type="match status" value="1"/>
</dbReference>
<evidence type="ECO:0000259" key="17">
    <source>
        <dbReference type="Pfam" id="PF01416"/>
    </source>
</evidence>
<feature type="compositionally biased region" description="Polar residues" evidence="16">
    <location>
        <begin position="342"/>
        <end position="374"/>
    </location>
</feature>
<protein>
    <recommendedName>
        <fullName evidence="11">tRNA pseudouridine synthase 1</fullName>
    </recommendedName>
    <alternativeName>
        <fullName evidence="12">tRNA pseudouridylate synthase 1</fullName>
    </alternativeName>
    <alternativeName>
        <fullName evidence="13">tRNA-uridine isomerase 1</fullName>
    </alternativeName>
</protein>
<feature type="compositionally biased region" description="Polar residues" evidence="16">
    <location>
        <begin position="17"/>
        <end position="37"/>
    </location>
</feature>
<dbReference type="Gene3D" id="3.30.70.660">
    <property type="entry name" value="Pseudouridine synthase I, catalytic domain, C-terminal subdomain"/>
    <property type="match status" value="1"/>
</dbReference>
<evidence type="ECO:0000256" key="8">
    <source>
        <dbReference type="ARBA" id="ARBA00023242"/>
    </source>
</evidence>
<dbReference type="InterPro" id="IPR020097">
    <property type="entry name" value="PsdUridine_synth_TruA_a/b_dom"/>
</dbReference>
<comment type="caution">
    <text evidence="18">The sequence shown here is derived from an EMBL/GenBank/DDBJ whole genome shotgun (WGS) entry which is preliminary data.</text>
</comment>
<evidence type="ECO:0000256" key="9">
    <source>
        <dbReference type="ARBA" id="ARBA00036943"/>
    </source>
</evidence>
<name>A0A2B7YRY7_POLH7</name>
<evidence type="ECO:0000256" key="15">
    <source>
        <dbReference type="PIRSR" id="PIRSR641708-2"/>
    </source>
</evidence>
<keyword evidence="7" id="KW-0413">Isomerase</keyword>
<keyword evidence="6" id="KW-0819">tRNA processing</keyword>
<dbReference type="InterPro" id="IPR041708">
    <property type="entry name" value="PUS1/PUS2-like"/>
</dbReference>
<accession>A0A2B7YRY7</accession>
<dbReference type="InterPro" id="IPR020094">
    <property type="entry name" value="TruA/RsuA/RluB/E/F_N"/>
</dbReference>
<dbReference type="GO" id="GO:0031119">
    <property type="term" value="P:tRNA pseudouridine synthesis"/>
    <property type="evidence" value="ECO:0007669"/>
    <property type="project" value="InterPro"/>
</dbReference>
<dbReference type="GO" id="GO:0003723">
    <property type="term" value="F:RNA binding"/>
    <property type="evidence" value="ECO:0007669"/>
    <property type="project" value="InterPro"/>
</dbReference>
<organism evidence="18 19">
    <name type="scientific">Polytolypa hystricis (strain UAMH7299)</name>
    <dbReference type="NCBI Taxonomy" id="1447883"/>
    <lineage>
        <taxon>Eukaryota</taxon>
        <taxon>Fungi</taxon>
        <taxon>Dikarya</taxon>
        <taxon>Ascomycota</taxon>
        <taxon>Pezizomycotina</taxon>
        <taxon>Eurotiomycetes</taxon>
        <taxon>Eurotiomycetidae</taxon>
        <taxon>Onygenales</taxon>
        <taxon>Onygenales incertae sedis</taxon>
        <taxon>Polytolypa</taxon>
    </lineage>
</organism>
<keyword evidence="19" id="KW-1185">Reference proteome</keyword>
<evidence type="ECO:0000256" key="14">
    <source>
        <dbReference type="PIRSR" id="PIRSR641708-1"/>
    </source>
</evidence>
<evidence type="ECO:0000256" key="7">
    <source>
        <dbReference type="ARBA" id="ARBA00023235"/>
    </source>
</evidence>
<evidence type="ECO:0000313" key="19">
    <source>
        <dbReference type="Proteomes" id="UP000224634"/>
    </source>
</evidence>
<dbReference type="PANTHER" id="PTHR11142">
    <property type="entry name" value="PSEUDOURIDYLATE SYNTHASE"/>
    <property type="match status" value="1"/>
</dbReference>
<dbReference type="FunFam" id="3.30.70.660:FF:000002">
    <property type="entry name" value="tRNA pseudouridine synthase"/>
    <property type="match status" value="1"/>
</dbReference>
<evidence type="ECO:0000256" key="12">
    <source>
        <dbReference type="ARBA" id="ARBA00079072"/>
    </source>
</evidence>
<feature type="compositionally biased region" description="Basic and acidic residues" evidence="16">
    <location>
        <begin position="593"/>
        <end position="602"/>
    </location>
</feature>
<evidence type="ECO:0000256" key="10">
    <source>
        <dbReference type="ARBA" id="ARBA00053072"/>
    </source>
</evidence>
<feature type="region of interest" description="Disordered" evidence="16">
    <location>
        <begin position="1"/>
        <end position="111"/>
    </location>
</feature>
<evidence type="ECO:0000256" key="6">
    <source>
        <dbReference type="ARBA" id="ARBA00022694"/>
    </source>
</evidence>
<comment type="catalytic activity">
    <reaction evidence="2">
        <text>uridine in snRNA = pseudouridine in snRNA</text>
        <dbReference type="Rhea" id="RHEA:51124"/>
        <dbReference type="Rhea" id="RHEA-COMP:12891"/>
        <dbReference type="Rhea" id="RHEA-COMP:12892"/>
        <dbReference type="ChEBI" id="CHEBI:65314"/>
        <dbReference type="ChEBI" id="CHEBI:65315"/>
    </reaction>
</comment>
<gene>
    <name evidence="18" type="ORF">AJ80_02254</name>
</gene>
<feature type="active site" description="Nucleophile" evidence="14">
    <location>
        <position position="194"/>
    </location>
</feature>
<dbReference type="InterPro" id="IPR020095">
    <property type="entry name" value="PsdUridine_synth_TruA_C"/>
</dbReference>
<reference evidence="18 19" key="1">
    <citation type="submission" date="2017-10" db="EMBL/GenBank/DDBJ databases">
        <title>Comparative genomics in systemic dimorphic fungi from Ajellomycetaceae.</title>
        <authorList>
            <person name="Munoz J.F."/>
            <person name="Mcewen J.G."/>
            <person name="Clay O.K."/>
            <person name="Cuomo C.A."/>
        </authorList>
    </citation>
    <scope>NUCLEOTIDE SEQUENCE [LARGE SCALE GENOMIC DNA]</scope>
    <source>
        <strain evidence="18 19">UAMH7299</strain>
    </source>
</reference>
<dbReference type="OrthoDB" id="10256309at2759"/>
<evidence type="ECO:0000256" key="3">
    <source>
        <dbReference type="ARBA" id="ARBA00004123"/>
    </source>
</evidence>
<proteinExistence type="inferred from homology"/>
<dbReference type="SUPFAM" id="SSF55120">
    <property type="entry name" value="Pseudouridine synthase"/>
    <property type="match status" value="1"/>
</dbReference>
<dbReference type="AlphaFoldDB" id="A0A2B7YRY7"/>
<dbReference type="Proteomes" id="UP000224634">
    <property type="component" value="Unassembled WGS sequence"/>
</dbReference>
<feature type="region of interest" description="Disordered" evidence="16">
    <location>
        <begin position="330"/>
        <end position="374"/>
    </location>
</feature>
<dbReference type="GO" id="GO:0006397">
    <property type="term" value="P:mRNA processing"/>
    <property type="evidence" value="ECO:0007669"/>
    <property type="project" value="UniProtKB-KW"/>
</dbReference>
<dbReference type="CDD" id="cd02568">
    <property type="entry name" value="PseudoU_synth_PUS1_PUS2"/>
    <property type="match status" value="1"/>
</dbReference>
<feature type="compositionally biased region" description="Acidic residues" evidence="16">
    <location>
        <begin position="610"/>
        <end position="627"/>
    </location>
</feature>
<comment type="function">
    <text evidence="10">Formation of pseudouridine at positions 27 and 28 in the anticodon stem and loop of transfer RNAs; at positions 34 and 36 of intron-containing precursor tRNA(Ile) and at position 35 in the intron-containing tRNA(Tyr). Catalyzes pseudouridylation at position 44 in U2 snRNA. Also catalyzes pseudouridylation of mRNAs.</text>
</comment>
<evidence type="ECO:0000313" key="18">
    <source>
        <dbReference type="EMBL" id="PGH23648.1"/>
    </source>
</evidence>
<feature type="compositionally biased region" description="Polar residues" evidence="16">
    <location>
        <begin position="71"/>
        <end position="89"/>
    </location>
</feature>
<evidence type="ECO:0000256" key="11">
    <source>
        <dbReference type="ARBA" id="ARBA00073968"/>
    </source>
</evidence>
<comment type="catalytic activity">
    <reaction evidence="1">
        <text>a uridine in mRNA = a pseudouridine in mRNA</text>
        <dbReference type="Rhea" id="RHEA:56644"/>
        <dbReference type="Rhea" id="RHEA-COMP:14658"/>
        <dbReference type="Rhea" id="RHEA-COMP:14659"/>
        <dbReference type="ChEBI" id="CHEBI:65314"/>
        <dbReference type="ChEBI" id="CHEBI:65315"/>
    </reaction>
</comment>
<feature type="compositionally biased region" description="Basic and acidic residues" evidence="16">
    <location>
        <begin position="90"/>
        <end position="110"/>
    </location>
</feature>
<keyword evidence="5" id="KW-0507">mRNA processing</keyword>
<dbReference type="InterPro" id="IPR001406">
    <property type="entry name" value="PsdUridine_synth_TruA"/>
</dbReference>
<dbReference type="Gene3D" id="3.30.70.580">
    <property type="entry name" value="Pseudouridine synthase I, catalytic domain, N-terminal subdomain"/>
    <property type="match status" value="1"/>
</dbReference>
<dbReference type="GO" id="GO:0005634">
    <property type="term" value="C:nucleus"/>
    <property type="evidence" value="ECO:0007669"/>
    <property type="project" value="UniProtKB-SubCell"/>
</dbReference>